<evidence type="ECO:0000313" key="2">
    <source>
        <dbReference type="Proteomes" id="UP000824120"/>
    </source>
</evidence>
<gene>
    <name evidence="1" type="ORF">H5410_039816</name>
</gene>
<dbReference type="AlphaFoldDB" id="A0A9J5XQQ5"/>
<protein>
    <submittedName>
        <fullName evidence="1">Uncharacterized protein</fullName>
    </submittedName>
</protein>
<evidence type="ECO:0000313" key="1">
    <source>
        <dbReference type="EMBL" id="KAG5589302.1"/>
    </source>
</evidence>
<sequence length="206" mass="22961">MERSWIMKLQQIDPPVKIFELQDKGHRTISSPARTAVPIQDSTPERKELNGKDPTIAICSQGMSGGDGAHDPFDSNSPGGGAGSLEKLSLSRYLFCRYFKAKGSKPSALTNCSHHCNECNVFVMNVRALVRPSHNVKVKAVQESRWWRSLWRREGKSPPSSVRKVVNSDEFKAINHEGTPYCTETIHEEKAIALLRQSAASSVQER</sequence>
<organism evidence="1 2">
    <name type="scientific">Solanum commersonii</name>
    <name type="common">Commerson's wild potato</name>
    <name type="synonym">Commerson's nightshade</name>
    <dbReference type="NCBI Taxonomy" id="4109"/>
    <lineage>
        <taxon>Eukaryota</taxon>
        <taxon>Viridiplantae</taxon>
        <taxon>Streptophyta</taxon>
        <taxon>Embryophyta</taxon>
        <taxon>Tracheophyta</taxon>
        <taxon>Spermatophyta</taxon>
        <taxon>Magnoliopsida</taxon>
        <taxon>eudicotyledons</taxon>
        <taxon>Gunneridae</taxon>
        <taxon>Pentapetalae</taxon>
        <taxon>asterids</taxon>
        <taxon>lamiids</taxon>
        <taxon>Solanales</taxon>
        <taxon>Solanaceae</taxon>
        <taxon>Solanoideae</taxon>
        <taxon>Solaneae</taxon>
        <taxon>Solanum</taxon>
    </lineage>
</organism>
<comment type="caution">
    <text evidence="1">The sequence shown here is derived from an EMBL/GenBank/DDBJ whole genome shotgun (WGS) entry which is preliminary data.</text>
</comment>
<accession>A0A9J5XQQ5</accession>
<name>A0A9J5XQQ5_SOLCO</name>
<proteinExistence type="predicted"/>
<dbReference type="Proteomes" id="UP000824120">
    <property type="component" value="Chromosome 8"/>
</dbReference>
<reference evidence="1 2" key="1">
    <citation type="submission" date="2020-09" db="EMBL/GenBank/DDBJ databases">
        <title>De no assembly of potato wild relative species, Solanum commersonii.</title>
        <authorList>
            <person name="Cho K."/>
        </authorList>
    </citation>
    <scope>NUCLEOTIDE SEQUENCE [LARGE SCALE GENOMIC DNA]</scope>
    <source>
        <strain evidence="1">LZ3.2</strain>
        <tissue evidence="1">Leaf</tissue>
    </source>
</reference>
<keyword evidence="2" id="KW-1185">Reference proteome</keyword>
<dbReference type="EMBL" id="JACXVP010000008">
    <property type="protein sequence ID" value="KAG5589302.1"/>
    <property type="molecule type" value="Genomic_DNA"/>
</dbReference>